<keyword evidence="2" id="KW-0732">Signal</keyword>
<dbReference type="EMBL" id="LXJZ01000184">
    <property type="protein sequence ID" value="OAJ56747.1"/>
    <property type="molecule type" value="Genomic_DNA"/>
</dbReference>
<feature type="chain" id="PRO_5008393613" evidence="2">
    <location>
        <begin position="21"/>
        <end position="115"/>
    </location>
</feature>
<evidence type="ECO:0000256" key="2">
    <source>
        <dbReference type="SAM" id="SignalP"/>
    </source>
</evidence>
<dbReference type="Proteomes" id="UP000078116">
    <property type="component" value="Unassembled WGS sequence"/>
</dbReference>
<evidence type="ECO:0000313" key="6">
    <source>
        <dbReference type="Proteomes" id="UP000078116"/>
    </source>
</evidence>
<protein>
    <submittedName>
        <fullName evidence="4">Uncharacterized protein</fullName>
    </submittedName>
</protein>
<dbReference type="Proteomes" id="UP000077961">
    <property type="component" value="Unassembled WGS sequence"/>
</dbReference>
<dbReference type="EMBL" id="LXKA01000329">
    <property type="protein sequence ID" value="OAJ57170.1"/>
    <property type="molecule type" value="Genomic_DNA"/>
</dbReference>
<name>A0A1A9N5I0_9BURK</name>
<evidence type="ECO:0000313" key="5">
    <source>
        <dbReference type="Proteomes" id="UP000077961"/>
    </source>
</evidence>
<accession>A0A1A9N5I0</accession>
<dbReference type="AlphaFoldDB" id="A0A1A9N5I0"/>
<evidence type="ECO:0000256" key="1">
    <source>
        <dbReference type="SAM" id="MobiDB-lite"/>
    </source>
</evidence>
<organism evidence="4 6">
    <name type="scientific">Paraburkholderia ginsengiterrae</name>
    <dbReference type="NCBI Taxonomy" id="1462993"/>
    <lineage>
        <taxon>Bacteria</taxon>
        <taxon>Pseudomonadati</taxon>
        <taxon>Pseudomonadota</taxon>
        <taxon>Betaproteobacteria</taxon>
        <taxon>Burkholderiales</taxon>
        <taxon>Burkholderiaceae</taxon>
        <taxon>Paraburkholderia</taxon>
    </lineage>
</organism>
<reference evidence="5 6" key="1">
    <citation type="submission" date="2016-04" db="EMBL/GenBank/DDBJ databases">
        <title>Reclassification of Paraburkholderia panaciterrae (Farh et al. 2015) Dobritsa &amp; Samadpour 2016 as a later homotypic synonym of Paraburkholderia ginsengiterrae (Farh et al. 2015) Dobritsa &amp; Samadpour 2016.</title>
        <authorList>
            <person name="Dobritsa A.P."/>
            <person name="Kutumbaka K."/>
            <person name="Samadpour M."/>
        </authorList>
    </citation>
    <scope>NUCLEOTIDE SEQUENCE [LARGE SCALE GENOMIC DNA]</scope>
    <source>
        <strain evidence="4 6">DCY85</strain>
        <strain evidence="3 5">DCY85-1</strain>
    </source>
</reference>
<feature type="signal peptide" evidence="2">
    <location>
        <begin position="1"/>
        <end position="20"/>
    </location>
</feature>
<evidence type="ECO:0000313" key="3">
    <source>
        <dbReference type="EMBL" id="OAJ56747.1"/>
    </source>
</evidence>
<sequence length="115" mass="12351">MFRLLSVGAMLLAVASTGVAGEHYVEIWNPPEAQMQPSRSIKPKPRKVAVLPRHASNAAPRRVAEPVAKSLPNTRAAKGPRKAAMPNAADLPRMMTPEGNVLRVHDGGAMVEVVR</sequence>
<feature type="region of interest" description="Disordered" evidence="1">
    <location>
        <begin position="53"/>
        <end position="100"/>
    </location>
</feature>
<proteinExistence type="predicted"/>
<evidence type="ECO:0000313" key="4">
    <source>
        <dbReference type="EMBL" id="OAJ57170.1"/>
    </source>
</evidence>
<comment type="caution">
    <text evidence="4">The sequence shown here is derived from an EMBL/GenBank/DDBJ whole genome shotgun (WGS) entry which is preliminary data.</text>
</comment>
<keyword evidence="5" id="KW-1185">Reference proteome</keyword>
<gene>
    <name evidence="3" type="ORF">A6V36_33160</name>
    <name evidence="4" type="ORF">A6V37_29905</name>
</gene>